<proteinExistence type="predicted"/>
<reference evidence="2 3" key="1">
    <citation type="submission" date="2010-10" db="EMBL/GenBank/DDBJ databases">
        <title>The Genome Sequence of Prochlorococcus phage P-SSM3.</title>
        <authorList>
            <consortium name="The Broad Institute Genome Sequencing Platform"/>
            <person name="Henn M.R."/>
            <person name="Sullivan M.S."/>
            <person name="Osburne M.S."/>
            <person name="Levin J."/>
            <person name="Malboeuf C."/>
            <person name="Casali M."/>
            <person name="Russ C."/>
            <person name="Lennon N."/>
            <person name="Chapman S.B."/>
            <person name="Erlich R."/>
            <person name="Young S.K."/>
            <person name="Yandava C."/>
            <person name="Zeng Q."/>
            <person name="Alvarado L."/>
            <person name="Anderson S."/>
            <person name="Berlin A."/>
            <person name="Chen Z."/>
            <person name="Freedman E."/>
            <person name="Gellesch M."/>
            <person name="Goldberg J."/>
            <person name="Green L."/>
            <person name="Griggs A."/>
            <person name="Gujja S."/>
            <person name="Heilman E.R."/>
            <person name="Heiman D."/>
            <person name="Hollinger A."/>
            <person name="Howarth C."/>
            <person name="Larson L."/>
            <person name="Mehta T."/>
            <person name="Pearson M."/>
            <person name="Roberts A."/>
            <person name="Ryan E."/>
            <person name="Saif S."/>
            <person name="Shea T."/>
            <person name="Shenoy N."/>
            <person name="Sisk P."/>
            <person name="Stolte C."/>
            <person name="Sykes S."/>
            <person name="White J."/>
            <person name="Yu Q."/>
            <person name="Coleman M.L."/>
            <person name="Huang K.H."/>
            <person name="Weigele P.R."/>
            <person name="DeFrancesco A.S."/>
            <person name="Kern S.E."/>
            <person name="Thompson L.R."/>
            <person name="Fu R."/>
            <person name="Hombeck B."/>
            <person name="Chisholm S.W."/>
            <person name="Haas B."/>
            <person name="Nusbaum C."/>
            <person name="Birren B."/>
        </authorList>
    </citation>
    <scope>NUCLEOTIDE SEQUENCE [LARGE SCALE GENOMIC DNA]</scope>
    <source>
        <strain evidence="2 3">P-SSM3</strain>
    </source>
</reference>
<name>R9S730_9CAUD</name>
<dbReference type="GeneID" id="15956833"/>
<evidence type="ECO:0000313" key="3">
    <source>
        <dbReference type="Proteomes" id="UP000201670"/>
    </source>
</evidence>
<dbReference type="KEGG" id="vg:15956833"/>
<dbReference type="EMBL" id="HQ337021">
    <property type="protein sequence ID" value="AGN12090.1"/>
    <property type="molecule type" value="Genomic_DNA"/>
</dbReference>
<dbReference type="RefSeq" id="YP_008130079.1">
    <property type="nucleotide sequence ID" value="NC_021559.1"/>
</dbReference>
<sequence length="493" mass="50827">MAKQGILAKSKPSAATNTLLYSAPIDASASTVLTVNEQGGSGTTYDVALKNYDQKMTLGASNYKLHTGDVVTGYRMTLNTPLPASAGLSAGTTLTSISGEASFNFESFYLPAFTEIVVKVRAIRALTLESTSGTFAVGETFSTGTAPNATTATIYAATEGSGTYTVYIGPSTINGSGAEFAAGDSVSSSGSATGTISTGGIGAAVNEFTFTESGGTEDLYLGTVLTVFIDRVYRFNVADSSLSGLDFSLSTVVNGEWGPDGTAGNSDDGTEYTTGKTTNGTPGSSGAYIQYDFTQDTNLSGSLYVYEGTTGTAANSAFGGSDRYLTTSDSFQYSELYVYDIDGTWTNSTDSFLFNGVTYTITAQTAGAYGYIRSYSGTTAYVVKGNGSADFTTSSTFQDNPKLSGAARTAVTVSSIDVATTAVEAQEYLRKDNTLAADSAEEIKSLVIGPGERLIVECAAAEANFVLIGFEDSSTGFTTRTYASAAASSSASG</sequence>
<dbReference type="Proteomes" id="UP000201670">
    <property type="component" value="Segment"/>
</dbReference>
<evidence type="ECO:0000313" key="2">
    <source>
        <dbReference type="EMBL" id="AGN12090.1"/>
    </source>
</evidence>
<evidence type="ECO:0008006" key="4">
    <source>
        <dbReference type="Google" id="ProtNLM"/>
    </source>
</evidence>
<keyword evidence="3" id="KW-1185">Reference proteome</keyword>
<evidence type="ECO:0000256" key="1">
    <source>
        <dbReference type="SAM" id="MobiDB-lite"/>
    </source>
</evidence>
<organism evidence="2 3">
    <name type="scientific">Prochlorococcus phage P-SSM3</name>
    <dbReference type="NCBI Taxonomy" id="536453"/>
    <lineage>
        <taxon>Viruses</taxon>
        <taxon>Duplodnaviria</taxon>
        <taxon>Heunggongvirae</taxon>
        <taxon>Uroviricota</taxon>
        <taxon>Caudoviricetes</taxon>
        <taxon>Pantevenvirales</taxon>
        <taxon>Kyanoviridae</taxon>
        <taxon>Ronodorvirus</taxon>
        <taxon>Ronodorvirus pssm3</taxon>
    </lineage>
</organism>
<feature type="region of interest" description="Disordered" evidence="1">
    <location>
        <begin position="258"/>
        <end position="279"/>
    </location>
</feature>
<gene>
    <name evidence="2" type="ORF">PRAG_00152</name>
</gene>
<accession>R9S730</accession>
<protein>
    <recommendedName>
        <fullName evidence="4">Fiber</fullName>
    </recommendedName>
</protein>